<proteinExistence type="predicted"/>
<dbReference type="InParanoid" id="A0A286UST5"/>
<evidence type="ECO:0000313" key="2">
    <source>
        <dbReference type="EMBL" id="PAV22663.1"/>
    </source>
</evidence>
<reference evidence="2 3" key="1">
    <citation type="journal article" date="2017" name="Mol. Ecol.">
        <title>Comparative and population genomic landscape of Phellinus noxius: A hypervariable fungus causing root rot in trees.</title>
        <authorList>
            <person name="Chung C.L."/>
            <person name="Lee T.J."/>
            <person name="Akiba M."/>
            <person name="Lee H.H."/>
            <person name="Kuo T.H."/>
            <person name="Liu D."/>
            <person name="Ke H.M."/>
            <person name="Yokoi T."/>
            <person name="Roa M.B."/>
            <person name="Lu M.J."/>
            <person name="Chang Y.Y."/>
            <person name="Ann P.J."/>
            <person name="Tsai J.N."/>
            <person name="Chen C.Y."/>
            <person name="Tzean S.S."/>
            <person name="Ota Y."/>
            <person name="Hattori T."/>
            <person name="Sahashi N."/>
            <person name="Liou R.F."/>
            <person name="Kikuchi T."/>
            <person name="Tsai I.J."/>
        </authorList>
    </citation>
    <scope>NUCLEOTIDE SEQUENCE [LARGE SCALE GENOMIC DNA]</scope>
    <source>
        <strain evidence="2 3">FFPRI411160</strain>
    </source>
</reference>
<feature type="compositionally biased region" description="Polar residues" evidence="1">
    <location>
        <begin position="34"/>
        <end position="46"/>
    </location>
</feature>
<protein>
    <submittedName>
        <fullName evidence="2">Uncharacterized protein</fullName>
    </submittedName>
</protein>
<dbReference type="AlphaFoldDB" id="A0A286UST5"/>
<name>A0A286UST5_9AGAM</name>
<feature type="compositionally biased region" description="Basic and acidic residues" evidence="1">
    <location>
        <begin position="71"/>
        <end position="81"/>
    </location>
</feature>
<evidence type="ECO:0000313" key="3">
    <source>
        <dbReference type="Proteomes" id="UP000217199"/>
    </source>
</evidence>
<feature type="region of interest" description="Disordered" evidence="1">
    <location>
        <begin position="1"/>
        <end position="132"/>
    </location>
</feature>
<keyword evidence="3" id="KW-1185">Reference proteome</keyword>
<gene>
    <name evidence="2" type="ORF">PNOK_0262000</name>
</gene>
<sequence>MSSNPPTKAFRSTNKKAGKKFGNLTDEVGKKPGQPNSTTTLQSSPILSLLGDVKDVKDRRAYEVARQQARRPGDRRKAKEQKTKRHPQVGAVNTGIAGTVARPRGSGALVVVDDSGDDELGSPLESGFKSSDEVIKGAPRSLSVGLEDLVRHAKVRKEKAGDFELVPHIRPVLTLDDSDTVFSTRVETTIPDFIDDDWEHIESCEDSTSSSDEDEVTKRETTIMNARSYAQVLTTANDNSL</sequence>
<dbReference type="Proteomes" id="UP000217199">
    <property type="component" value="Unassembled WGS sequence"/>
</dbReference>
<dbReference type="OrthoDB" id="3245714at2759"/>
<evidence type="ECO:0000256" key="1">
    <source>
        <dbReference type="SAM" id="MobiDB-lite"/>
    </source>
</evidence>
<comment type="caution">
    <text evidence="2">The sequence shown here is derived from an EMBL/GenBank/DDBJ whole genome shotgun (WGS) entry which is preliminary data.</text>
</comment>
<feature type="compositionally biased region" description="Polar residues" evidence="1">
    <location>
        <begin position="1"/>
        <end position="12"/>
    </location>
</feature>
<accession>A0A286UST5</accession>
<feature type="compositionally biased region" description="Basic and acidic residues" evidence="1">
    <location>
        <begin position="52"/>
        <end position="63"/>
    </location>
</feature>
<organism evidence="2 3">
    <name type="scientific">Pyrrhoderma noxium</name>
    <dbReference type="NCBI Taxonomy" id="2282107"/>
    <lineage>
        <taxon>Eukaryota</taxon>
        <taxon>Fungi</taxon>
        <taxon>Dikarya</taxon>
        <taxon>Basidiomycota</taxon>
        <taxon>Agaricomycotina</taxon>
        <taxon>Agaricomycetes</taxon>
        <taxon>Hymenochaetales</taxon>
        <taxon>Hymenochaetaceae</taxon>
        <taxon>Pyrrhoderma</taxon>
    </lineage>
</organism>
<dbReference type="EMBL" id="NBII01000002">
    <property type="protein sequence ID" value="PAV22663.1"/>
    <property type="molecule type" value="Genomic_DNA"/>
</dbReference>